<evidence type="ECO:0000256" key="7">
    <source>
        <dbReference type="ARBA" id="ARBA00022777"/>
    </source>
</evidence>
<evidence type="ECO:0000256" key="3">
    <source>
        <dbReference type="ARBA" id="ARBA00012438"/>
    </source>
</evidence>
<dbReference type="InterPro" id="IPR050351">
    <property type="entry name" value="BphY/WalK/GraS-like"/>
</dbReference>
<evidence type="ECO:0000256" key="9">
    <source>
        <dbReference type="ARBA" id="ARBA00023012"/>
    </source>
</evidence>
<evidence type="ECO:0000256" key="6">
    <source>
        <dbReference type="ARBA" id="ARBA00022692"/>
    </source>
</evidence>
<keyword evidence="6 12" id="KW-0812">Transmembrane</keyword>
<dbReference type="GO" id="GO:0005886">
    <property type="term" value="C:plasma membrane"/>
    <property type="evidence" value="ECO:0007669"/>
    <property type="project" value="UniProtKB-SubCell"/>
</dbReference>
<keyword evidence="4" id="KW-1003">Cell membrane</keyword>
<evidence type="ECO:0000256" key="4">
    <source>
        <dbReference type="ARBA" id="ARBA00022475"/>
    </source>
</evidence>
<keyword evidence="5" id="KW-0808">Transferase</keyword>
<dbReference type="PANTHER" id="PTHR45453">
    <property type="entry name" value="PHOSPHATE REGULON SENSOR PROTEIN PHOR"/>
    <property type="match status" value="1"/>
</dbReference>
<dbReference type="EC" id="2.7.13.3" evidence="3"/>
<feature type="coiled-coil region" evidence="11">
    <location>
        <begin position="88"/>
        <end position="115"/>
    </location>
</feature>
<dbReference type="Proteomes" id="UP001321861">
    <property type="component" value="Chromosome"/>
</dbReference>
<evidence type="ECO:0000313" key="14">
    <source>
        <dbReference type="EMBL" id="BDR59505.1"/>
    </source>
</evidence>
<dbReference type="GO" id="GO:0000155">
    <property type="term" value="F:phosphorelay sensor kinase activity"/>
    <property type="evidence" value="ECO:0007669"/>
    <property type="project" value="TreeGrafter"/>
</dbReference>
<keyword evidence="8 12" id="KW-1133">Transmembrane helix</keyword>
<dbReference type="SMART" id="SM00387">
    <property type="entry name" value="HATPase_c"/>
    <property type="match status" value="1"/>
</dbReference>
<comment type="subcellular location">
    <subcellularLocation>
        <location evidence="2">Cell membrane</location>
        <topology evidence="2">Multi-pass membrane protein</topology>
    </subcellularLocation>
</comment>
<dbReference type="RefSeq" id="WP_317635295.1">
    <property type="nucleotide sequence ID" value="NZ_AP026802.1"/>
</dbReference>
<accession>A0AAU9DHL2</accession>
<evidence type="ECO:0000313" key="15">
    <source>
        <dbReference type="Proteomes" id="UP001321861"/>
    </source>
</evidence>
<dbReference type="PANTHER" id="PTHR45453:SF2">
    <property type="entry name" value="HISTIDINE KINASE"/>
    <property type="match status" value="1"/>
</dbReference>
<keyword evidence="15" id="KW-1185">Reference proteome</keyword>
<evidence type="ECO:0000256" key="8">
    <source>
        <dbReference type="ARBA" id="ARBA00022989"/>
    </source>
</evidence>
<organism evidence="14 15">
    <name type="scientific">Xylocopilactobacillus apicola</name>
    <dbReference type="NCBI Taxonomy" id="2932184"/>
    <lineage>
        <taxon>Bacteria</taxon>
        <taxon>Bacillati</taxon>
        <taxon>Bacillota</taxon>
        <taxon>Bacilli</taxon>
        <taxon>Lactobacillales</taxon>
        <taxon>Lactobacillaceae</taxon>
        <taxon>Xylocopilactobacillus</taxon>
    </lineage>
</organism>
<dbReference type="PROSITE" id="PS50109">
    <property type="entry name" value="HIS_KIN"/>
    <property type="match status" value="1"/>
</dbReference>
<evidence type="ECO:0000256" key="12">
    <source>
        <dbReference type="SAM" id="Phobius"/>
    </source>
</evidence>
<evidence type="ECO:0000256" key="2">
    <source>
        <dbReference type="ARBA" id="ARBA00004651"/>
    </source>
</evidence>
<dbReference type="InterPro" id="IPR003594">
    <property type="entry name" value="HATPase_dom"/>
</dbReference>
<dbReference type="KEGG" id="xap:XA3_19460"/>
<gene>
    <name evidence="14" type="ORF">XA3_19460</name>
</gene>
<evidence type="ECO:0000259" key="13">
    <source>
        <dbReference type="PROSITE" id="PS50109"/>
    </source>
</evidence>
<dbReference type="InterPro" id="IPR036890">
    <property type="entry name" value="HATPase_C_sf"/>
</dbReference>
<feature type="domain" description="Histidine kinase" evidence="13">
    <location>
        <begin position="122"/>
        <end position="320"/>
    </location>
</feature>
<sequence>MIKLYLKSNWLVIAGPLILLAIAALMTELLAKSNELLFNTIFVGFWPVFILWVIDFMNFKRHCQKLKQQQNSPIIDLTALPETNDSLAQIYQELLHRESSELDQLKTQLVEVQTDTYETLQLWTHQIKTPLTALDLLLQVNPVDQVGARLEVEKIDRYLRVMLNYLKLTTVNTDLVLRSVNLTVLVQETVRDLAKLFIAKDLRVKVLDLPTVVSDSQWLKFIFEQVLTNSIKYTPEGEIKIYAKGDAIIFSDTGIGILPEDLPRIFEQGYSGYNGRENQKASGLGLYLSNQIALKLGLKMTATSTVGTGTEISIHFPQRAWIAE</sequence>
<dbReference type="GO" id="GO:0016036">
    <property type="term" value="P:cellular response to phosphate starvation"/>
    <property type="evidence" value="ECO:0007669"/>
    <property type="project" value="TreeGrafter"/>
</dbReference>
<dbReference type="Gene3D" id="3.30.565.10">
    <property type="entry name" value="Histidine kinase-like ATPase, C-terminal domain"/>
    <property type="match status" value="1"/>
</dbReference>
<keyword evidence="7 14" id="KW-0418">Kinase</keyword>
<evidence type="ECO:0000256" key="11">
    <source>
        <dbReference type="SAM" id="Coils"/>
    </source>
</evidence>
<feature type="transmembrane region" description="Helical" evidence="12">
    <location>
        <begin position="41"/>
        <end position="59"/>
    </location>
</feature>
<evidence type="ECO:0000256" key="10">
    <source>
        <dbReference type="ARBA" id="ARBA00023136"/>
    </source>
</evidence>
<dbReference type="SUPFAM" id="SSF55874">
    <property type="entry name" value="ATPase domain of HSP90 chaperone/DNA topoisomerase II/histidine kinase"/>
    <property type="match status" value="1"/>
</dbReference>
<keyword evidence="11" id="KW-0175">Coiled coil</keyword>
<comment type="catalytic activity">
    <reaction evidence="1">
        <text>ATP + protein L-histidine = ADP + protein N-phospho-L-histidine.</text>
        <dbReference type="EC" id="2.7.13.3"/>
    </reaction>
</comment>
<protein>
    <recommendedName>
        <fullName evidence="3">histidine kinase</fullName>
        <ecNumber evidence="3">2.7.13.3</ecNumber>
    </recommendedName>
</protein>
<dbReference type="InterPro" id="IPR004358">
    <property type="entry name" value="Sig_transdc_His_kin-like_C"/>
</dbReference>
<keyword evidence="10 12" id="KW-0472">Membrane</keyword>
<dbReference type="GO" id="GO:0004721">
    <property type="term" value="F:phosphoprotein phosphatase activity"/>
    <property type="evidence" value="ECO:0007669"/>
    <property type="project" value="TreeGrafter"/>
</dbReference>
<dbReference type="AlphaFoldDB" id="A0AAU9DHL2"/>
<keyword evidence="9" id="KW-0902">Two-component regulatory system</keyword>
<name>A0AAU9DHL2_9LACO</name>
<dbReference type="PRINTS" id="PR00344">
    <property type="entry name" value="BCTRLSENSOR"/>
</dbReference>
<evidence type="ECO:0000256" key="1">
    <source>
        <dbReference type="ARBA" id="ARBA00000085"/>
    </source>
</evidence>
<proteinExistence type="predicted"/>
<evidence type="ECO:0000256" key="5">
    <source>
        <dbReference type="ARBA" id="ARBA00022679"/>
    </source>
</evidence>
<dbReference type="InterPro" id="IPR005467">
    <property type="entry name" value="His_kinase_dom"/>
</dbReference>
<reference evidence="14 15" key="1">
    <citation type="journal article" date="2023" name="Microbiol. Spectr.">
        <title>Symbiosis of Carpenter Bees with Uncharacterized Lactic Acid Bacteria Showing NAD Auxotrophy.</title>
        <authorList>
            <person name="Kawasaki S."/>
            <person name="Ozawa K."/>
            <person name="Mori T."/>
            <person name="Yamamoto A."/>
            <person name="Ito M."/>
            <person name="Ohkuma M."/>
            <person name="Sakamoto M."/>
            <person name="Matsutani M."/>
        </authorList>
    </citation>
    <scope>NUCLEOTIDE SEQUENCE [LARGE SCALE GENOMIC DNA]</scope>
    <source>
        <strain evidence="14 15">XA3</strain>
    </source>
</reference>
<dbReference type="Pfam" id="PF02518">
    <property type="entry name" value="HATPase_c"/>
    <property type="match status" value="1"/>
</dbReference>
<dbReference type="EMBL" id="AP026802">
    <property type="protein sequence ID" value="BDR59505.1"/>
    <property type="molecule type" value="Genomic_DNA"/>
</dbReference>